<accession>A0AB39MFC5</accession>
<dbReference type="InterPro" id="IPR010982">
    <property type="entry name" value="Lambda_DNA-bd_dom_sf"/>
</dbReference>
<reference evidence="1" key="1">
    <citation type="submission" date="2024-07" db="EMBL/GenBank/DDBJ databases">
        <authorList>
            <person name="Yu S.T."/>
        </authorList>
    </citation>
    <scope>NUCLEOTIDE SEQUENCE</scope>
    <source>
        <strain evidence="1">R08</strain>
    </source>
</reference>
<name>A0AB39MFC5_9ACTN</name>
<gene>
    <name evidence="1" type="ORF">AB5J58_33080</name>
</gene>
<evidence type="ECO:0000313" key="1">
    <source>
        <dbReference type="EMBL" id="XDQ04687.1"/>
    </source>
</evidence>
<dbReference type="EMBL" id="CP163431">
    <property type="protein sequence ID" value="XDQ04687.1"/>
    <property type="molecule type" value="Genomic_DNA"/>
</dbReference>
<dbReference type="AlphaFoldDB" id="A0AB39MFC5"/>
<proteinExistence type="predicted"/>
<sequence length="203" mass="22444">MEPSTSLSETLRRLDELISERGLRRADILDPPTLAVRTALPETVIGRLLKGREAAPDSVPERVCARMKVVSAAYLARTGKRMSDLAADLHAELGISDVWARMVCEGKKTPNVDLLHHLAAYFRVEDDERFFTAPADEALNRVLLPTLRELEGSDADPLALLMREYGLESAHMRQDGSMTRQQVERVLRGVLGSVLPQKGDSGT</sequence>
<evidence type="ECO:0008006" key="2">
    <source>
        <dbReference type="Google" id="ProtNLM"/>
    </source>
</evidence>
<organism evidence="1">
    <name type="scientific">Streptomyces sp. R08</name>
    <dbReference type="NCBI Taxonomy" id="3238624"/>
    <lineage>
        <taxon>Bacteria</taxon>
        <taxon>Bacillati</taxon>
        <taxon>Actinomycetota</taxon>
        <taxon>Actinomycetes</taxon>
        <taxon>Kitasatosporales</taxon>
        <taxon>Streptomycetaceae</taxon>
        <taxon>Streptomyces</taxon>
    </lineage>
</organism>
<dbReference type="RefSeq" id="WP_369190192.1">
    <property type="nucleotide sequence ID" value="NZ_CP163431.1"/>
</dbReference>
<protein>
    <recommendedName>
        <fullName evidence="2">Transcriptional regulator</fullName>
    </recommendedName>
</protein>
<dbReference type="GO" id="GO:0003677">
    <property type="term" value="F:DNA binding"/>
    <property type="evidence" value="ECO:0007669"/>
    <property type="project" value="InterPro"/>
</dbReference>
<dbReference type="SUPFAM" id="SSF47413">
    <property type="entry name" value="lambda repressor-like DNA-binding domains"/>
    <property type="match status" value="1"/>
</dbReference>